<proteinExistence type="predicted"/>
<sequence>MDDESSNEPSTSNAPPAKSFRTKTIPYSRKMIPVIRPKVAEKTKAGPIPTPLIALLDRTQSANQKKKTYFPDMKTILEEFGLTDNPIAFKSSLFTEKLEMIQKLRGENEFLRDEICKKNDNCRKTTLLITNLRNNTIESSNQCQFLHSTISGLETEIEEIKRSIGE</sequence>
<gene>
    <name evidence="2" type="ORF">CBOVIS_LOCUS12262</name>
</gene>
<evidence type="ECO:0000256" key="1">
    <source>
        <dbReference type="SAM" id="MobiDB-lite"/>
    </source>
</evidence>
<protein>
    <submittedName>
        <fullName evidence="2">Uncharacterized protein</fullName>
    </submittedName>
</protein>
<dbReference type="EMBL" id="CADEPM010000011">
    <property type="protein sequence ID" value="CAB3410792.1"/>
    <property type="molecule type" value="Genomic_DNA"/>
</dbReference>
<dbReference type="OrthoDB" id="5832931at2759"/>
<comment type="caution">
    <text evidence="2">The sequence shown here is derived from an EMBL/GenBank/DDBJ whole genome shotgun (WGS) entry which is preliminary data.</text>
</comment>
<dbReference type="Proteomes" id="UP000494206">
    <property type="component" value="Unassembled WGS sequence"/>
</dbReference>
<feature type="region of interest" description="Disordered" evidence="1">
    <location>
        <begin position="1"/>
        <end position="23"/>
    </location>
</feature>
<organism evidence="2 3">
    <name type="scientific">Caenorhabditis bovis</name>
    <dbReference type="NCBI Taxonomy" id="2654633"/>
    <lineage>
        <taxon>Eukaryota</taxon>
        <taxon>Metazoa</taxon>
        <taxon>Ecdysozoa</taxon>
        <taxon>Nematoda</taxon>
        <taxon>Chromadorea</taxon>
        <taxon>Rhabditida</taxon>
        <taxon>Rhabditina</taxon>
        <taxon>Rhabditomorpha</taxon>
        <taxon>Rhabditoidea</taxon>
        <taxon>Rhabditidae</taxon>
        <taxon>Peloderinae</taxon>
        <taxon>Caenorhabditis</taxon>
    </lineage>
</organism>
<evidence type="ECO:0000313" key="3">
    <source>
        <dbReference type="Proteomes" id="UP000494206"/>
    </source>
</evidence>
<dbReference type="AlphaFoldDB" id="A0A8S1FD76"/>
<keyword evidence="3" id="KW-1185">Reference proteome</keyword>
<evidence type="ECO:0000313" key="2">
    <source>
        <dbReference type="EMBL" id="CAB3410792.1"/>
    </source>
</evidence>
<accession>A0A8S1FD76</accession>
<name>A0A8S1FD76_9PELO</name>
<reference evidence="2 3" key="1">
    <citation type="submission" date="2020-04" db="EMBL/GenBank/DDBJ databases">
        <authorList>
            <person name="Laetsch R D."/>
            <person name="Stevens L."/>
            <person name="Kumar S."/>
            <person name="Blaxter L. M."/>
        </authorList>
    </citation>
    <scope>NUCLEOTIDE SEQUENCE [LARGE SCALE GENOMIC DNA]</scope>
</reference>